<dbReference type="AlphaFoldDB" id="A0AAV9MSR1"/>
<dbReference type="RefSeq" id="XP_064700287.1">
    <property type="nucleotide sequence ID" value="XM_064854180.1"/>
</dbReference>
<reference evidence="3 4" key="1">
    <citation type="submission" date="2023-08" db="EMBL/GenBank/DDBJ databases">
        <title>Black Yeasts Isolated from many extreme environments.</title>
        <authorList>
            <person name="Coleine C."/>
            <person name="Stajich J.E."/>
            <person name="Selbmann L."/>
        </authorList>
    </citation>
    <scope>NUCLEOTIDE SEQUENCE [LARGE SCALE GENOMIC DNA]</scope>
    <source>
        <strain evidence="3 4">CCFEE 5792</strain>
    </source>
</reference>
<dbReference type="PANTHER" id="PTHR43377:SF1">
    <property type="entry name" value="BILIVERDIN REDUCTASE A"/>
    <property type="match status" value="1"/>
</dbReference>
<dbReference type="EMBL" id="JAVRRD010000046">
    <property type="protein sequence ID" value="KAK5044631.1"/>
    <property type="molecule type" value="Genomic_DNA"/>
</dbReference>
<evidence type="ECO:0000259" key="2">
    <source>
        <dbReference type="Pfam" id="PF02894"/>
    </source>
</evidence>
<evidence type="ECO:0000313" key="4">
    <source>
        <dbReference type="Proteomes" id="UP001358417"/>
    </source>
</evidence>
<dbReference type="Gene3D" id="3.30.360.10">
    <property type="entry name" value="Dihydrodipicolinate Reductase, domain 2"/>
    <property type="match status" value="1"/>
</dbReference>
<dbReference type="InterPro" id="IPR004104">
    <property type="entry name" value="Gfo/Idh/MocA-like_OxRdtase_C"/>
</dbReference>
<dbReference type="PANTHER" id="PTHR43377">
    <property type="entry name" value="BILIVERDIN REDUCTASE A"/>
    <property type="match status" value="1"/>
</dbReference>
<dbReference type="Pfam" id="PF01408">
    <property type="entry name" value="GFO_IDH_MocA"/>
    <property type="match status" value="1"/>
</dbReference>
<dbReference type="InterPro" id="IPR000683">
    <property type="entry name" value="Gfo/Idh/MocA-like_OxRdtase_N"/>
</dbReference>
<organism evidence="3 4">
    <name type="scientific">Exophiala bonariae</name>
    <dbReference type="NCBI Taxonomy" id="1690606"/>
    <lineage>
        <taxon>Eukaryota</taxon>
        <taxon>Fungi</taxon>
        <taxon>Dikarya</taxon>
        <taxon>Ascomycota</taxon>
        <taxon>Pezizomycotina</taxon>
        <taxon>Eurotiomycetes</taxon>
        <taxon>Chaetothyriomycetidae</taxon>
        <taxon>Chaetothyriales</taxon>
        <taxon>Herpotrichiellaceae</taxon>
        <taxon>Exophiala</taxon>
    </lineage>
</organism>
<evidence type="ECO:0000313" key="3">
    <source>
        <dbReference type="EMBL" id="KAK5044631.1"/>
    </source>
</evidence>
<feature type="domain" description="Gfo/Idh/MocA-like oxidoreductase N-terminal" evidence="1">
    <location>
        <begin position="6"/>
        <end position="130"/>
    </location>
</feature>
<sequence>MSKLPLRIAVAGANGFIGKSHVQDILNEDDAELAALIDNDPSIASTAKQHGVASFADLQEFLSAYKAGDLKANAIILATPTHTHIPMAESLVGSGLTVLIEKPLAPTGDEGRKFLEICKADTNGTYMVGHHRRHNCYVRAIKDVLDKNELGRVVAVNGVWAQRKSEQYFSIPWHQQVGSGGVLLTNAIHEMDMLQYWLGNIEEVHAIEGPKERPFPVDSTVQVTMKFASSVIGSFLFTDVASSHLSWEAGTGDVGVFPATGEDFLTIFGTKGSISVPSLTRYHYGTRPDAEQNWNYSLEKDTTPQEWVDNKTSFSHQLKHFIATARGEASPNCSIDDGLRAVFVIEAVHDSLRNAQSLNAFTKRKHLIMIAQYAVLTEIWNDLEMLRV</sequence>
<gene>
    <name evidence="3" type="ORF">LTR84_010645</name>
</gene>
<accession>A0AAV9MSR1</accession>
<evidence type="ECO:0008006" key="5">
    <source>
        <dbReference type="Google" id="ProtNLM"/>
    </source>
</evidence>
<evidence type="ECO:0000259" key="1">
    <source>
        <dbReference type="Pfam" id="PF01408"/>
    </source>
</evidence>
<dbReference type="InterPro" id="IPR051450">
    <property type="entry name" value="Gfo/Idh/MocA_Oxidoreductases"/>
</dbReference>
<dbReference type="InterPro" id="IPR036291">
    <property type="entry name" value="NAD(P)-bd_dom_sf"/>
</dbReference>
<name>A0AAV9MSR1_9EURO</name>
<dbReference type="Gene3D" id="3.40.50.720">
    <property type="entry name" value="NAD(P)-binding Rossmann-like Domain"/>
    <property type="match status" value="1"/>
</dbReference>
<comment type="caution">
    <text evidence="3">The sequence shown here is derived from an EMBL/GenBank/DDBJ whole genome shotgun (WGS) entry which is preliminary data.</text>
</comment>
<dbReference type="GeneID" id="89978801"/>
<dbReference type="Pfam" id="PF02894">
    <property type="entry name" value="GFO_IDH_MocA_C"/>
    <property type="match status" value="1"/>
</dbReference>
<dbReference type="GO" id="GO:0000166">
    <property type="term" value="F:nucleotide binding"/>
    <property type="evidence" value="ECO:0007669"/>
    <property type="project" value="InterPro"/>
</dbReference>
<dbReference type="Proteomes" id="UP001358417">
    <property type="component" value="Unassembled WGS sequence"/>
</dbReference>
<protein>
    <recommendedName>
        <fullName evidence="5">Gfo/Idh/MocA-like oxidoreductase N-terminal domain-containing protein</fullName>
    </recommendedName>
</protein>
<dbReference type="SUPFAM" id="SSF51735">
    <property type="entry name" value="NAD(P)-binding Rossmann-fold domains"/>
    <property type="match status" value="1"/>
</dbReference>
<dbReference type="SUPFAM" id="SSF55347">
    <property type="entry name" value="Glyceraldehyde-3-phosphate dehydrogenase-like, C-terminal domain"/>
    <property type="match status" value="1"/>
</dbReference>
<keyword evidence="4" id="KW-1185">Reference proteome</keyword>
<feature type="domain" description="Gfo/Idh/MocA-like oxidoreductase C-terminal" evidence="2">
    <location>
        <begin position="142"/>
        <end position="356"/>
    </location>
</feature>
<proteinExistence type="predicted"/>